<keyword evidence="2" id="KW-0378">Hydrolase</keyword>
<dbReference type="PRINTS" id="PR00722">
    <property type="entry name" value="CHYMOTRYPSIN"/>
</dbReference>
<dbReference type="InterPro" id="IPR033116">
    <property type="entry name" value="TRYPSIN_SER"/>
</dbReference>
<dbReference type="InterPro" id="IPR001314">
    <property type="entry name" value="Peptidase_S1A"/>
</dbReference>
<dbReference type="InterPro" id="IPR001254">
    <property type="entry name" value="Trypsin_dom"/>
</dbReference>
<dbReference type="InterPro" id="IPR009003">
    <property type="entry name" value="Peptidase_S1_PA"/>
</dbReference>
<dbReference type="AlphaFoldDB" id="A0A6A4X4F5"/>
<organism evidence="5 6">
    <name type="scientific">Amphibalanus amphitrite</name>
    <name type="common">Striped barnacle</name>
    <name type="synonym">Balanus amphitrite</name>
    <dbReference type="NCBI Taxonomy" id="1232801"/>
    <lineage>
        <taxon>Eukaryota</taxon>
        <taxon>Metazoa</taxon>
        <taxon>Ecdysozoa</taxon>
        <taxon>Arthropoda</taxon>
        <taxon>Crustacea</taxon>
        <taxon>Multicrustacea</taxon>
        <taxon>Cirripedia</taxon>
        <taxon>Thoracica</taxon>
        <taxon>Thoracicalcarea</taxon>
        <taxon>Balanomorpha</taxon>
        <taxon>Balanoidea</taxon>
        <taxon>Balanidae</taxon>
        <taxon>Amphibalaninae</taxon>
        <taxon>Amphibalanus</taxon>
    </lineage>
</organism>
<feature type="chain" id="PRO_5025649245" evidence="3">
    <location>
        <begin position="20"/>
        <end position="328"/>
    </location>
</feature>
<evidence type="ECO:0000313" key="6">
    <source>
        <dbReference type="Proteomes" id="UP000440578"/>
    </source>
</evidence>
<keyword evidence="2" id="KW-0720">Serine protease</keyword>
<evidence type="ECO:0000259" key="4">
    <source>
        <dbReference type="PROSITE" id="PS50240"/>
    </source>
</evidence>
<gene>
    <name evidence="5" type="primary">snk_1</name>
    <name evidence="5" type="ORF">FJT64_016885</name>
</gene>
<feature type="domain" description="Peptidase S1" evidence="4">
    <location>
        <begin position="92"/>
        <end position="326"/>
    </location>
</feature>
<evidence type="ECO:0000256" key="1">
    <source>
        <dbReference type="ARBA" id="ARBA00023157"/>
    </source>
</evidence>
<dbReference type="PROSITE" id="PS50240">
    <property type="entry name" value="TRYPSIN_DOM"/>
    <property type="match status" value="1"/>
</dbReference>
<reference evidence="5 6" key="1">
    <citation type="submission" date="2019-07" db="EMBL/GenBank/DDBJ databases">
        <title>Draft genome assembly of a fouling barnacle, Amphibalanus amphitrite (Darwin, 1854): The first reference genome for Thecostraca.</title>
        <authorList>
            <person name="Kim W."/>
        </authorList>
    </citation>
    <scope>NUCLEOTIDE SEQUENCE [LARGE SCALE GENOMIC DNA]</scope>
    <source>
        <strain evidence="5">SNU_AA5</strain>
        <tissue evidence="5">Soma without cirri and trophi</tissue>
    </source>
</reference>
<evidence type="ECO:0000256" key="2">
    <source>
        <dbReference type="RuleBase" id="RU363034"/>
    </source>
</evidence>
<comment type="caution">
    <text evidence="5">The sequence shown here is derived from an EMBL/GenBank/DDBJ whole genome shotgun (WGS) entry which is preliminary data.</text>
</comment>
<dbReference type="CDD" id="cd00190">
    <property type="entry name" value="Tryp_SPc"/>
    <property type="match status" value="1"/>
</dbReference>
<sequence length="328" mass="35648">MAPLQVLLGLCALLLVVAAQSRTCQLNGKSGTCLIIRECPANVALWRQRQIRRLRQALAACGSSTPSATAPMPARFRNHPLCGQSDFQPSRIVGGEPVRRLADFPWMTALKWPTTGFRCGGALLNERWVLTAAHCITEGGPVAARIRDLDLSTVIDDDFGDPPEEIRIARTFPHPEFRNVRGRGNVGLFSDVALLKLDKDVSFSEGSSSPRMLWASVNITEHQTCQEAYRRTRAATVMDEHICANGNDLTQPGCDPGVNDQSCLGGVDACGGDSGGPLMLRLPRGNRQRWEAIGIISFGNGCGSPTQPGIYARVDHFLDWIAKTVSEN</sequence>
<keyword evidence="3" id="KW-0732">Signal</keyword>
<dbReference type="InterPro" id="IPR043504">
    <property type="entry name" value="Peptidase_S1_PA_chymotrypsin"/>
</dbReference>
<dbReference type="PANTHER" id="PTHR24252">
    <property type="entry name" value="ACROSIN-RELATED"/>
    <property type="match status" value="1"/>
</dbReference>
<proteinExistence type="predicted"/>
<dbReference type="PROSITE" id="PS00134">
    <property type="entry name" value="TRYPSIN_HIS"/>
    <property type="match status" value="1"/>
</dbReference>
<dbReference type="Gene3D" id="2.40.10.10">
    <property type="entry name" value="Trypsin-like serine proteases"/>
    <property type="match status" value="2"/>
</dbReference>
<name>A0A6A4X4F5_AMPAM</name>
<dbReference type="GO" id="GO:0006508">
    <property type="term" value="P:proteolysis"/>
    <property type="evidence" value="ECO:0007669"/>
    <property type="project" value="UniProtKB-KW"/>
</dbReference>
<dbReference type="SMART" id="SM00020">
    <property type="entry name" value="Tryp_SPc"/>
    <property type="match status" value="1"/>
</dbReference>
<keyword evidence="6" id="KW-1185">Reference proteome</keyword>
<evidence type="ECO:0000256" key="3">
    <source>
        <dbReference type="SAM" id="SignalP"/>
    </source>
</evidence>
<dbReference type="GO" id="GO:0004252">
    <property type="term" value="F:serine-type endopeptidase activity"/>
    <property type="evidence" value="ECO:0007669"/>
    <property type="project" value="InterPro"/>
</dbReference>
<dbReference type="EMBL" id="VIIS01000175">
    <property type="protein sequence ID" value="KAF0312369.1"/>
    <property type="molecule type" value="Genomic_DNA"/>
</dbReference>
<keyword evidence="1" id="KW-1015">Disulfide bond</keyword>
<evidence type="ECO:0000313" key="5">
    <source>
        <dbReference type="EMBL" id="KAF0312369.1"/>
    </source>
</evidence>
<dbReference type="SUPFAM" id="SSF50494">
    <property type="entry name" value="Trypsin-like serine proteases"/>
    <property type="match status" value="1"/>
</dbReference>
<dbReference type="InterPro" id="IPR018114">
    <property type="entry name" value="TRYPSIN_HIS"/>
</dbReference>
<feature type="signal peptide" evidence="3">
    <location>
        <begin position="1"/>
        <end position="19"/>
    </location>
</feature>
<protein>
    <submittedName>
        <fullName evidence="5">Serine protease snake</fullName>
    </submittedName>
</protein>
<dbReference type="Pfam" id="PF00089">
    <property type="entry name" value="Trypsin"/>
    <property type="match status" value="1"/>
</dbReference>
<keyword evidence="2 5" id="KW-0645">Protease</keyword>
<dbReference type="Proteomes" id="UP000440578">
    <property type="component" value="Unassembled WGS sequence"/>
</dbReference>
<dbReference type="PROSITE" id="PS00135">
    <property type="entry name" value="TRYPSIN_SER"/>
    <property type="match status" value="1"/>
</dbReference>
<accession>A0A6A4X4F5</accession>
<dbReference type="OrthoDB" id="425190at2759"/>
<dbReference type="PANTHER" id="PTHR24252:SF7">
    <property type="entry name" value="HYALIN"/>
    <property type="match status" value="1"/>
</dbReference>